<dbReference type="EMBL" id="BKCJ010005082">
    <property type="protein sequence ID" value="GEU64801.1"/>
    <property type="molecule type" value="Genomic_DNA"/>
</dbReference>
<feature type="region of interest" description="Disordered" evidence="1">
    <location>
        <begin position="44"/>
        <end position="80"/>
    </location>
</feature>
<evidence type="ECO:0000256" key="1">
    <source>
        <dbReference type="SAM" id="MobiDB-lite"/>
    </source>
</evidence>
<accession>A0A6L2LSK9</accession>
<reference evidence="2" key="1">
    <citation type="journal article" date="2019" name="Sci. Rep.">
        <title>Draft genome of Tanacetum cinerariifolium, the natural source of mosquito coil.</title>
        <authorList>
            <person name="Yamashiro T."/>
            <person name="Shiraishi A."/>
            <person name="Satake H."/>
            <person name="Nakayama K."/>
        </authorList>
    </citation>
    <scope>NUCLEOTIDE SEQUENCE</scope>
</reference>
<comment type="caution">
    <text evidence="2">The sequence shown here is derived from an EMBL/GenBank/DDBJ whole genome shotgun (WGS) entry which is preliminary data.</text>
</comment>
<protein>
    <submittedName>
        <fullName evidence="2">Uncharacterized protein</fullName>
    </submittedName>
</protein>
<sequence>MELKKTLIEKMEGNKSIQRSDEQQNLYKALVEAYEADKAILDTYGDSTILKRRREDDDQEGPSAGPNRGSKPQKEGEELVQTTCQIEETPHLMFDTGAEDQPIIQTSQHPEWFSQPRRPPSPDRAWNTALPAAQGDAQSWISDLARHTDARSSFNELLDTPIDFSNFIMHRLNVDTLTHDLLAGPTYELMRGSCSSLTELEYHLEEVYKATTDQLDWDNPEGQQYPHNLLQPLPLIPDNRGRQVILFEHFINNDLEYHWGGASSRKYTTSVTKTKAADYGHIKWIEDLVPREMWIQQQ</sequence>
<gene>
    <name evidence="2" type="ORF">Tci_036779</name>
</gene>
<proteinExistence type="predicted"/>
<evidence type="ECO:0000313" key="2">
    <source>
        <dbReference type="EMBL" id="GEU64801.1"/>
    </source>
</evidence>
<dbReference type="AlphaFoldDB" id="A0A6L2LSK9"/>
<feature type="non-terminal residue" evidence="2">
    <location>
        <position position="298"/>
    </location>
</feature>
<name>A0A6L2LSK9_TANCI</name>
<organism evidence="2">
    <name type="scientific">Tanacetum cinerariifolium</name>
    <name type="common">Dalmatian daisy</name>
    <name type="synonym">Chrysanthemum cinerariifolium</name>
    <dbReference type="NCBI Taxonomy" id="118510"/>
    <lineage>
        <taxon>Eukaryota</taxon>
        <taxon>Viridiplantae</taxon>
        <taxon>Streptophyta</taxon>
        <taxon>Embryophyta</taxon>
        <taxon>Tracheophyta</taxon>
        <taxon>Spermatophyta</taxon>
        <taxon>Magnoliopsida</taxon>
        <taxon>eudicotyledons</taxon>
        <taxon>Gunneridae</taxon>
        <taxon>Pentapetalae</taxon>
        <taxon>asterids</taxon>
        <taxon>campanulids</taxon>
        <taxon>Asterales</taxon>
        <taxon>Asteraceae</taxon>
        <taxon>Asteroideae</taxon>
        <taxon>Anthemideae</taxon>
        <taxon>Anthemidinae</taxon>
        <taxon>Tanacetum</taxon>
    </lineage>
</organism>